<keyword evidence="4" id="KW-0812">Transmembrane</keyword>
<reference evidence="5" key="2">
    <citation type="submission" date="2020-09" db="EMBL/GenBank/DDBJ databases">
        <authorList>
            <person name="Sun Q."/>
            <person name="Zhou Y."/>
        </authorList>
    </citation>
    <scope>NUCLEOTIDE SEQUENCE</scope>
    <source>
        <strain evidence="5">CGMCC 1.12160</strain>
    </source>
</reference>
<evidence type="ECO:0000313" key="6">
    <source>
        <dbReference type="Proteomes" id="UP000605670"/>
    </source>
</evidence>
<dbReference type="AlphaFoldDB" id="A0A917F2P5"/>
<dbReference type="PANTHER" id="PTHR37313">
    <property type="entry name" value="UPF0749 PROTEIN RV1825"/>
    <property type="match status" value="1"/>
</dbReference>
<dbReference type="Proteomes" id="UP000605670">
    <property type="component" value="Unassembled WGS sequence"/>
</dbReference>
<organism evidence="5 6">
    <name type="scientific">Ornithinimicrobium tianjinense</name>
    <dbReference type="NCBI Taxonomy" id="1195761"/>
    <lineage>
        <taxon>Bacteria</taxon>
        <taxon>Bacillati</taxon>
        <taxon>Actinomycetota</taxon>
        <taxon>Actinomycetes</taxon>
        <taxon>Micrococcales</taxon>
        <taxon>Ornithinimicrobiaceae</taxon>
        <taxon>Ornithinimicrobium</taxon>
    </lineage>
</organism>
<evidence type="ECO:0000256" key="3">
    <source>
        <dbReference type="SAM" id="MobiDB-lite"/>
    </source>
</evidence>
<accession>A0A917F2P5</accession>
<feature type="region of interest" description="Disordered" evidence="3">
    <location>
        <begin position="1"/>
        <end position="132"/>
    </location>
</feature>
<dbReference type="Gene3D" id="3.30.70.1880">
    <property type="entry name" value="Protein of unknown function DUF881"/>
    <property type="match status" value="1"/>
</dbReference>
<dbReference type="RefSeq" id="WP_188428969.1">
    <property type="nucleotide sequence ID" value="NZ_BAABKH010000005.1"/>
</dbReference>
<evidence type="ECO:0000256" key="4">
    <source>
        <dbReference type="SAM" id="Phobius"/>
    </source>
</evidence>
<evidence type="ECO:0000256" key="1">
    <source>
        <dbReference type="ARBA" id="ARBA00009108"/>
    </source>
</evidence>
<dbReference type="Pfam" id="PF05949">
    <property type="entry name" value="DUF881"/>
    <property type="match status" value="1"/>
</dbReference>
<evidence type="ECO:0000256" key="2">
    <source>
        <dbReference type="SAM" id="Coils"/>
    </source>
</evidence>
<keyword evidence="2" id="KW-0175">Coiled coil</keyword>
<dbReference type="GO" id="GO:0005886">
    <property type="term" value="C:plasma membrane"/>
    <property type="evidence" value="ECO:0007669"/>
    <property type="project" value="TreeGrafter"/>
</dbReference>
<evidence type="ECO:0008006" key="7">
    <source>
        <dbReference type="Google" id="ProtNLM"/>
    </source>
</evidence>
<keyword evidence="4" id="KW-1133">Transmembrane helix</keyword>
<gene>
    <name evidence="5" type="ORF">GCM10011366_13560</name>
</gene>
<comment type="similarity">
    <text evidence="1">Belongs to the UPF0749 family.</text>
</comment>
<dbReference type="PANTHER" id="PTHR37313:SF2">
    <property type="entry name" value="UPF0749 PROTEIN YLXX"/>
    <property type="match status" value="1"/>
</dbReference>
<dbReference type="EMBL" id="BMEM01000001">
    <property type="protein sequence ID" value="GGF47071.1"/>
    <property type="molecule type" value="Genomic_DNA"/>
</dbReference>
<protein>
    <recommendedName>
        <fullName evidence="7">Division initiation protein</fullName>
    </recommendedName>
</protein>
<name>A0A917F2P5_9MICO</name>
<evidence type="ECO:0000313" key="5">
    <source>
        <dbReference type="EMBL" id="GGF47071.1"/>
    </source>
</evidence>
<feature type="compositionally biased region" description="Basic residues" evidence="3">
    <location>
        <begin position="1"/>
        <end position="19"/>
    </location>
</feature>
<comment type="caution">
    <text evidence="5">The sequence shown here is derived from an EMBL/GenBank/DDBJ whole genome shotgun (WGS) entry which is preliminary data.</text>
</comment>
<dbReference type="InterPro" id="IPR010273">
    <property type="entry name" value="DUF881"/>
</dbReference>
<reference evidence="5" key="1">
    <citation type="journal article" date="2014" name="Int. J. Syst. Evol. Microbiol.">
        <title>Complete genome sequence of Corynebacterium casei LMG S-19264T (=DSM 44701T), isolated from a smear-ripened cheese.</title>
        <authorList>
            <consortium name="US DOE Joint Genome Institute (JGI-PGF)"/>
            <person name="Walter F."/>
            <person name="Albersmeier A."/>
            <person name="Kalinowski J."/>
            <person name="Ruckert C."/>
        </authorList>
    </citation>
    <scope>NUCLEOTIDE SEQUENCE</scope>
    <source>
        <strain evidence="5">CGMCC 1.12160</strain>
    </source>
</reference>
<keyword evidence="4" id="KW-0472">Membrane</keyword>
<proteinExistence type="inferred from homology"/>
<feature type="transmembrane region" description="Helical" evidence="4">
    <location>
        <begin position="140"/>
        <end position="161"/>
    </location>
</feature>
<feature type="coiled-coil region" evidence="2">
    <location>
        <begin position="176"/>
        <end position="210"/>
    </location>
</feature>
<feature type="compositionally biased region" description="Basic and acidic residues" evidence="3">
    <location>
        <begin position="88"/>
        <end position="98"/>
    </location>
</feature>
<keyword evidence="6" id="KW-1185">Reference proteome</keyword>
<feature type="compositionally biased region" description="Acidic residues" evidence="3">
    <location>
        <begin position="63"/>
        <end position="80"/>
    </location>
</feature>
<sequence>MAGRKKRSKSYGSRRRPAARPRTTPPAPPVEEPSLAEDPAVDEPAEPSDPGLDASDGQAADAPEAEPVETAEPSDPEPDPSDPPAGERLAEPDPDRPADPASVAKPARRPLLPRVRRRPVAPAPTPDEARRRLFRMSRPSINRGQLLAAGLTLLLGLALVVQVRSTGETGLSQLRQSELVALLDDASSRVDALQREVNALERDKERLQGEQGGAAALEAAQQRLDSYEILAGSVPVEGPGISVFVNDPERAITQTMLLDGIQELRDAGAEAIQIGGTRVVASSYVGSTSDGRVTLDGQAIAQPMRILAIGDSHTLSGAMAIPGGFSDSLRGVGADVEVTEHDSVQIDAVRELTDPRYARPVPASQAP</sequence>